<dbReference type="InterPro" id="IPR005269">
    <property type="entry name" value="LOG"/>
</dbReference>
<comment type="similarity">
    <text evidence="2 3">Belongs to the LOG family.</text>
</comment>
<keyword evidence="5" id="KW-1185">Reference proteome</keyword>
<evidence type="ECO:0000313" key="4">
    <source>
        <dbReference type="EMBL" id="TWT77402.1"/>
    </source>
</evidence>
<dbReference type="Pfam" id="PF03641">
    <property type="entry name" value="Lysine_decarbox"/>
    <property type="match status" value="1"/>
</dbReference>
<keyword evidence="3" id="KW-0378">Hydrolase</keyword>
<evidence type="ECO:0000313" key="5">
    <source>
        <dbReference type="Proteomes" id="UP000318478"/>
    </source>
</evidence>
<protein>
    <recommendedName>
        <fullName evidence="3">Cytokinin riboside 5'-monophosphate phosphoribohydrolase</fullName>
        <ecNumber evidence="3">3.2.2.n1</ecNumber>
    </recommendedName>
</protein>
<dbReference type="RefSeq" id="WP_146586512.1">
    <property type="nucleotide sequence ID" value="NZ_SJPO01000004.1"/>
</dbReference>
<proteinExistence type="inferred from homology"/>
<keyword evidence="3" id="KW-0203">Cytokinin biosynthesis</keyword>
<dbReference type="NCBIfam" id="TIGR00730">
    <property type="entry name" value="Rossman fold protein, TIGR00730 family"/>
    <property type="match status" value="1"/>
</dbReference>
<dbReference type="PANTHER" id="PTHR31223">
    <property type="entry name" value="LOG FAMILY PROTEIN YJL055W"/>
    <property type="match status" value="1"/>
</dbReference>
<dbReference type="EMBL" id="SJPO01000004">
    <property type="protein sequence ID" value="TWT77402.1"/>
    <property type="molecule type" value="Genomic_DNA"/>
</dbReference>
<dbReference type="Gene3D" id="3.40.50.450">
    <property type="match status" value="1"/>
</dbReference>
<evidence type="ECO:0000256" key="1">
    <source>
        <dbReference type="ARBA" id="ARBA00000274"/>
    </source>
</evidence>
<comment type="caution">
    <text evidence="4">The sequence shown here is derived from an EMBL/GenBank/DDBJ whole genome shotgun (WGS) entry which is preliminary data.</text>
</comment>
<evidence type="ECO:0000256" key="3">
    <source>
        <dbReference type="RuleBase" id="RU363015"/>
    </source>
</evidence>
<dbReference type="GO" id="GO:0008714">
    <property type="term" value="F:AMP nucleosidase activity"/>
    <property type="evidence" value="ECO:0007669"/>
    <property type="project" value="UniProtKB-EC"/>
</dbReference>
<dbReference type="GO" id="GO:0009691">
    <property type="term" value="P:cytokinin biosynthetic process"/>
    <property type="evidence" value="ECO:0007669"/>
    <property type="project" value="UniProtKB-UniRule"/>
</dbReference>
<sequence length="201" mass="21667">MPAAASPRVCVYCGSSPACDAAFLEGARRLGRVLADAGIGVVYGGGGIGSMGELAEGVLERGGKITGVIPRFMIELEWAHSRLEELQVVEDMRTRKHLMLEGSAAAIALPGGCGTFEELMEAITLKRLGIYLQPIVLVNQRGYFDPLITMLERAAAEHFMADKHLQMWTVVDEPEDAPAAIADAPAWDADARRFANLRDQA</sequence>
<organism evidence="4 5">
    <name type="scientific">Posidoniimonas polymericola</name>
    <dbReference type="NCBI Taxonomy" id="2528002"/>
    <lineage>
        <taxon>Bacteria</taxon>
        <taxon>Pseudomonadati</taxon>
        <taxon>Planctomycetota</taxon>
        <taxon>Planctomycetia</taxon>
        <taxon>Pirellulales</taxon>
        <taxon>Lacipirellulaceae</taxon>
        <taxon>Posidoniimonas</taxon>
    </lineage>
</organism>
<comment type="catalytic activity">
    <reaction evidence="1">
        <text>AMP + H2O = D-ribose 5-phosphate + adenine</text>
        <dbReference type="Rhea" id="RHEA:20129"/>
        <dbReference type="ChEBI" id="CHEBI:15377"/>
        <dbReference type="ChEBI" id="CHEBI:16708"/>
        <dbReference type="ChEBI" id="CHEBI:78346"/>
        <dbReference type="ChEBI" id="CHEBI:456215"/>
        <dbReference type="EC" id="3.2.2.4"/>
    </reaction>
</comment>
<gene>
    <name evidence="4" type="primary">yvdD</name>
    <name evidence="4" type="ORF">Pla123a_20630</name>
</gene>
<dbReference type="InterPro" id="IPR031100">
    <property type="entry name" value="LOG_fam"/>
</dbReference>
<accession>A0A5C5YR31</accession>
<name>A0A5C5YR31_9BACT</name>
<dbReference type="GO" id="GO:0005829">
    <property type="term" value="C:cytosol"/>
    <property type="evidence" value="ECO:0007669"/>
    <property type="project" value="TreeGrafter"/>
</dbReference>
<dbReference type="EC" id="3.2.2.n1" evidence="3"/>
<dbReference type="AlphaFoldDB" id="A0A5C5YR31"/>
<dbReference type="PANTHER" id="PTHR31223:SF70">
    <property type="entry name" value="LOG FAMILY PROTEIN YJL055W"/>
    <property type="match status" value="1"/>
</dbReference>
<evidence type="ECO:0000256" key="2">
    <source>
        <dbReference type="ARBA" id="ARBA00006763"/>
    </source>
</evidence>
<dbReference type="OrthoDB" id="9801098at2"/>
<dbReference type="Proteomes" id="UP000318478">
    <property type="component" value="Unassembled WGS sequence"/>
</dbReference>
<dbReference type="SUPFAM" id="SSF102405">
    <property type="entry name" value="MCP/YpsA-like"/>
    <property type="match status" value="1"/>
</dbReference>
<reference evidence="4 5" key="1">
    <citation type="submission" date="2019-02" db="EMBL/GenBank/DDBJ databases">
        <title>Deep-cultivation of Planctomycetes and their phenomic and genomic characterization uncovers novel biology.</title>
        <authorList>
            <person name="Wiegand S."/>
            <person name="Jogler M."/>
            <person name="Boedeker C."/>
            <person name="Pinto D."/>
            <person name="Vollmers J."/>
            <person name="Rivas-Marin E."/>
            <person name="Kohn T."/>
            <person name="Peeters S.H."/>
            <person name="Heuer A."/>
            <person name="Rast P."/>
            <person name="Oberbeckmann S."/>
            <person name="Bunk B."/>
            <person name="Jeske O."/>
            <person name="Meyerdierks A."/>
            <person name="Storesund J.E."/>
            <person name="Kallscheuer N."/>
            <person name="Luecker S."/>
            <person name="Lage O.M."/>
            <person name="Pohl T."/>
            <person name="Merkel B.J."/>
            <person name="Hornburger P."/>
            <person name="Mueller R.-W."/>
            <person name="Bruemmer F."/>
            <person name="Labrenz M."/>
            <person name="Spormann A.M."/>
            <person name="Op Den Camp H."/>
            <person name="Overmann J."/>
            <person name="Amann R."/>
            <person name="Jetten M.S.M."/>
            <person name="Mascher T."/>
            <person name="Medema M.H."/>
            <person name="Devos D.P."/>
            <person name="Kaster A.-K."/>
            <person name="Ovreas L."/>
            <person name="Rohde M."/>
            <person name="Galperin M.Y."/>
            <person name="Jogler C."/>
        </authorList>
    </citation>
    <scope>NUCLEOTIDE SEQUENCE [LARGE SCALE GENOMIC DNA]</scope>
    <source>
        <strain evidence="4 5">Pla123a</strain>
    </source>
</reference>